<evidence type="ECO:0000313" key="1">
    <source>
        <dbReference type="EMBL" id="JAH30968.1"/>
    </source>
</evidence>
<dbReference type="AlphaFoldDB" id="A0A0E9RRM2"/>
<reference evidence="1" key="2">
    <citation type="journal article" date="2015" name="Fish Shellfish Immunol.">
        <title>Early steps in the European eel (Anguilla anguilla)-Vibrio vulnificus interaction in the gills: Role of the RtxA13 toxin.</title>
        <authorList>
            <person name="Callol A."/>
            <person name="Pajuelo D."/>
            <person name="Ebbesson L."/>
            <person name="Teles M."/>
            <person name="MacKenzie S."/>
            <person name="Amaro C."/>
        </authorList>
    </citation>
    <scope>NUCLEOTIDE SEQUENCE</scope>
</reference>
<name>A0A0E9RRM2_ANGAN</name>
<reference evidence="1" key="1">
    <citation type="submission" date="2014-11" db="EMBL/GenBank/DDBJ databases">
        <authorList>
            <person name="Amaro Gonzalez C."/>
        </authorList>
    </citation>
    <scope>NUCLEOTIDE SEQUENCE</scope>
</reference>
<sequence length="40" mass="5115">MNSRKLNNIHYFYRTQRRFCFFQRERTVIILHFVHRSSVL</sequence>
<organism evidence="1">
    <name type="scientific">Anguilla anguilla</name>
    <name type="common">European freshwater eel</name>
    <name type="synonym">Muraena anguilla</name>
    <dbReference type="NCBI Taxonomy" id="7936"/>
    <lineage>
        <taxon>Eukaryota</taxon>
        <taxon>Metazoa</taxon>
        <taxon>Chordata</taxon>
        <taxon>Craniata</taxon>
        <taxon>Vertebrata</taxon>
        <taxon>Euteleostomi</taxon>
        <taxon>Actinopterygii</taxon>
        <taxon>Neopterygii</taxon>
        <taxon>Teleostei</taxon>
        <taxon>Anguilliformes</taxon>
        <taxon>Anguillidae</taxon>
        <taxon>Anguilla</taxon>
    </lineage>
</organism>
<dbReference type="EMBL" id="GBXM01077609">
    <property type="protein sequence ID" value="JAH30968.1"/>
    <property type="molecule type" value="Transcribed_RNA"/>
</dbReference>
<accession>A0A0E9RRM2</accession>
<proteinExistence type="predicted"/>
<protein>
    <submittedName>
        <fullName evidence="1">Uncharacterized protein</fullName>
    </submittedName>
</protein>